<evidence type="ECO:0008006" key="5">
    <source>
        <dbReference type="Google" id="ProtNLM"/>
    </source>
</evidence>
<evidence type="ECO:0000256" key="2">
    <source>
        <dbReference type="SAM" id="SignalP"/>
    </source>
</evidence>
<protein>
    <recommendedName>
        <fullName evidence="5">ABC transporter substrate-binding protein</fullName>
    </recommendedName>
</protein>
<dbReference type="EMBL" id="JWIZ01000017">
    <property type="protein sequence ID" value="KMK51957.1"/>
    <property type="molecule type" value="Genomic_DNA"/>
</dbReference>
<keyword evidence="4" id="KW-1185">Reference proteome</keyword>
<dbReference type="InterPro" id="IPR026045">
    <property type="entry name" value="Ferric-bd"/>
</dbReference>
<evidence type="ECO:0000313" key="4">
    <source>
        <dbReference type="Proteomes" id="UP000036270"/>
    </source>
</evidence>
<dbReference type="PANTHER" id="PTHR30006:SF2">
    <property type="entry name" value="ABC TRANSPORTER SUBSTRATE-BINDING PROTEIN"/>
    <property type="match status" value="1"/>
</dbReference>
<organism evidence="3 4">
    <name type="scientific">Muribacter muris</name>
    <dbReference type="NCBI Taxonomy" id="67855"/>
    <lineage>
        <taxon>Bacteria</taxon>
        <taxon>Pseudomonadati</taxon>
        <taxon>Pseudomonadota</taxon>
        <taxon>Gammaproteobacteria</taxon>
        <taxon>Pasteurellales</taxon>
        <taxon>Pasteurellaceae</taxon>
        <taxon>Muribacter</taxon>
    </lineage>
</organism>
<dbReference type="Pfam" id="PF13343">
    <property type="entry name" value="SBP_bac_6"/>
    <property type="match status" value="1"/>
</dbReference>
<keyword evidence="1 2" id="KW-0732">Signal</keyword>
<dbReference type="CDD" id="cd13544">
    <property type="entry name" value="PBP2_Fbp_like_1"/>
    <property type="match status" value="1"/>
</dbReference>
<comment type="caution">
    <text evidence="3">The sequence shown here is derived from an EMBL/GenBank/DDBJ whole genome shotgun (WGS) entry which is preliminary data.</text>
</comment>
<dbReference type="PIRSF" id="PIRSF002825">
    <property type="entry name" value="CfbpA"/>
    <property type="match status" value="1"/>
</dbReference>
<name>A0A0J5S559_9PAST</name>
<sequence>MKLKTLSALFAAVTFGLTASQSALAEGRLVVYCSTTNLMCEQATQAFGEKYQVKVAFVRNGSGSTLAKIESEKNNPQADVWYGGTLDPQSQAGEMGLLQPYQSPSLAEINEKFRDPAKLKGNYTSAVYMGILGFGVNLDRLKKLGIEKIPSSWADLLDPRLAGEIQIADPQSSGTAYTAIATFVQLWGEEKAFAYFKQLHKNISQYTKSGITPSRNTARGETAISIGFLHDYAVEKKHGANLEMVVPSEGTGYELGGVSILKGARNLENAKRFVDWALSKEAQELAWQKGEAFQVLTNTTAEPSPYSLNPQDLTLIHYDFEKYGSTEERKRLIEKWVNEVKLAE</sequence>
<dbReference type="RefSeq" id="WP_047976359.1">
    <property type="nucleotide sequence ID" value="NZ_JWIZ01000017.1"/>
</dbReference>
<proteinExistence type="predicted"/>
<dbReference type="Gene3D" id="3.40.190.10">
    <property type="entry name" value="Periplasmic binding protein-like II"/>
    <property type="match status" value="2"/>
</dbReference>
<dbReference type="GO" id="GO:0030975">
    <property type="term" value="F:thiamine binding"/>
    <property type="evidence" value="ECO:0007669"/>
    <property type="project" value="TreeGrafter"/>
</dbReference>
<gene>
    <name evidence="3" type="ORF">RO21_03205</name>
</gene>
<evidence type="ECO:0000313" key="3">
    <source>
        <dbReference type="EMBL" id="KMK51957.1"/>
    </source>
</evidence>
<dbReference type="AlphaFoldDB" id="A0A0J5S559"/>
<dbReference type="PATRIC" id="fig|67855.3.peg.408"/>
<accession>A0A0J5S559</accession>
<feature type="chain" id="PRO_5005264464" description="ABC transporter substrate-binding protein" evidence="2">
    <location>
        <begin position="26"/>
        <end position="344"/>
    </location>
</feature>
<dbReference type="Proteomes" id="UP000036270">
    <property type="component" value="Unassembled WGS sequence"/>
</dbReference>
<reference evidence="3 4" key="1">
    <citation type="submission" date="2014-12" db="EMBL/GenBank/DDBJ databases">
        <title>Reclassification of Actinobacillus muris as Muribacter muris.</title>
        <authorList>
            <person name="Christensen H."/>
            <person name="Nicklas W."/>
            <person name="Bisgaard M."/>
        </authorList>
    </citation>
    <scope>NUCLEOTIDE SEQUENCE [LARGE SCALE GENOMIC DNA]</scope>
    <source>
        <strain evidence="3 4">Ackerman80-443D</strain>
    </source>
</reference>
<dbReference type="STRING" id="67855.RO21_03205"/>
<dbReference type="PANTHER" id="PTHR30006">
    <property type="entry name" value="THIAMINE-BINDING PERIPLASMIC PROTEIN-RELATED"/>
    <property type="match status" value="1"/>
</dbReference>
<dbReference type="GO" id="GO:0030976">
    <property type="term" value="F:thiamine pyrophosphate binding"/>
    <property type="evidence" value="ECO:0007669"/>
    <property type="project" value="TreeGrafter"/>
</dbReference>
<dbReference type="GO" id="GO:0030288">
    <property type="term" value="C:outer membrane-bounded periplasmic space"/>
    <property type="evidence" value="ECO:0007669"/>
    <property type="project" value="TreeGrafter"/>
</dbReference>
<feature type="signal peptide" evidence="2">
    <location>
        <begin position="1"/>
        <end position="25"/>
    </location>
</feature>
<dbReference type="GO" id="GO:0015888">
    <property type="term" value="P:thiamine transport"/>
    <property type="evidence" value="ECO:0007669"/>
    <property type="project" value="TreeGrafter"/>
</dbReference>
<dbReference type="SUPFAM" id="SSF53850">
    <property type="entry name" value="Periplasmic binding protein-like II"/>
    <property type="match status" value="1"/>
</dbReference>
<evidence type="ECO:0000256" key="1">
    <source>
        <dbReference type="ARBA" id="ARBA00022729"/>
    </source>
</evidence>